<dbReference type="EMBL" id="JAGKHQ010000021">
    <property type="protein sequence ID" value="KAG7476059.1"/>
    <property type="molecule type" value="Genomic_DNA"/>
</dbReference>
<evidence type="ECO:0000256" key="2">
    <source>
        <dbReference type="SAM" id="Phobius"/>
    </source>
</evidence>
<feature type="region of interest" description="Disordered" evidence="1">
    <location>
        <begin position="223"/>
        <end position="245"/>
    </location>
</feature>
<dbReference type="AlphaFoldDB" id="A0AAV6PTT7"/>
<proteinExistence type="predicted"/>
<keyword evidence="2" id="KW-1133">Transmembrane helix</keyword>
<feature type="signal peptide" evidence="3">
    <location>
        <begin position="1"/>
        <end position="29"/>
    </location>
</feature>
<sequence length="282" mass="32404">MFSPVLHTMKFLGLTDLSFILFLISHSEGQTWNITVTPRINAIQGSNVIIPCTFTYPAKYYTKDVQVYWKKPGKRESNNKDRDINPFVFHTNDTFVLSKYRGKTKLIGNKNNGDCSLMIKNIVENERGLYMRVILKGQTYSFYKYPVSIYVHDNISQEITIPPLYTPTAKKETTLEPLKLYVAIFVPLSALVIIILVTTIFCYMKQKRTKSFTRESSGYYANFSRTTSNQPQGEASCTTNENKNPADLKVIDEPVYANTQDFRIHMDQSMDHLDNIYANYSG</sequence>
<dbReference type="Pfam" id="PF07686">
    <property type="entry name" value="V-set"/>
    <property type="match status" value="1"/>
</dbReference>
<keyword evidence="2" id="KW-0472">Membrane</keyword>
<gene>
    <name evidence="5" type="ORF">JOB18_044234</name>
</gene>
<evidence type="ECO:0000313" key="5">
    <source>
        <dbReference type="EMBL" id="KAG7476059.1"/>
    </source>
</evidence>
<dbReference type="Proteomes" id="UP000693946">
    <property type="component" value="Linkage Group LG9"/>
</dbReference>
<feature type="transmembrane region" description="Helical" evidence="2">
    <location>
        <begin position="180"/>
        <end position="204"/>
    </location>
</feature>
<name>A0AAV6PTT7_SOLSE</name>
<reference evidence="5 6" key="1">
    <citation type="journal article" date="2021" name="Sci. Rep.">
        <title>Chromosome anchoring in Senegalese sole (Solea senegalensis) reveals sex-associated markers and genome rearrangements in flatfish.</title>
        <authorList>
            <person name="Guerrero-Cozar I."/>
            <person name="Gomez-Garrido J."/>
            <person name="Berbel C."/>
            <person name="Martinez-Blanch J.F."/>
            <person name="Alioto T."/>
            <person name="Claros M.G."/>
            <person name="Gagnaire P.A."/>
            <person name="Manchado M."/>
        </authorList>
    </citation>
    <scope>NUCLEOTIDE SEQUENCE [LARGE SCALE GENOMIC DNA]</scope>
    <source>
        <strain evidence="5">Sse05_10M</strain>
    </source>
</reference>
<organism evidence="5 6">
    <name type="scientific">Solea senegalensis</name>
    <name type="common">Senegalese sole</name>
    <dbReference type="NCBI Taxonomy" id="28829"/>
    <lineage>
        <taxon>Eukaryota</taxon>
        <taxon>Metazoa</taxon>
        <taxon>Chordata</taxon>
        <taxon>Craniata</taxon>
        <taxon>Vertebrata</taxon>
        <taxon>Euteleostomi</taxon>
        <taxon>Actinopterygii</taxon>
        <taxon>Neopterygii</taxon>
        <taxon>Teleostei</taxon>
        <taxon>Neoteleostei</taxon>
        <taxon>Acanthomorphata</taxon>
        <taxon>Carangaria</taxon>
        <taxon>Pleuronectiformes</taxon>
        <taxon>Pleuronectoidei</taxon>
        <taxon>Soleidae</taxon>
        <taxon>Solea</taxon>
    </lineage>
</organism>
<protein>
    <submittedName>
        <fullName evidence="5">Sialic acid-binding Ig-like lectin 12 isoform X1</fullName>
    </submittedName>
</protein>
<evidence type="ECO:0000256" key="1">
    <source>
        <dbReference type="SAM" id="MobiDB-lite"/>
    </source>
</evidence>
<dbReference type="PANTHER" id="PTHR46484">
    <property type="entry name" value="SI:CH211-171H4.5-RELATED"/>
    <property type="match status" value="1"/>
</dbReference>
<dbReference type="InterPro" id="IPR013106">
    <property type="entry name" value="Ig_V-set"/>
</dbReference>
<keyword evidence="3" id="KW-0732">Signal</keyword>
<feature type="domain" description="Immunoglobulin V-set" evidence="4">
    <location>
        <begin position="40"/>
        <end position="134"/>
    </location>
</feature>
<evidence type="ECO:0000259" key="4">
    <source>
        <dbReference type="Pfam" id="PF07686"/>
    </source>
</evidence>
<evidence type="ECO:0000256" key="3">
    <source>
        <dbReference type="SAM" id="SignalP"/>
    </source>
</evidence>
<comment type="caution">
    <text evidence="5">The sequence shown here is derived from an EMBL/GenBank/DDBJ whole genome shotgun (WGS) entry which is preliminary data.</text>
</comment>
<feature type="compositionally biased region" description="Polar residues" evidence="1">
    <location>
        <begin position="223"/>
        <end position="243"/>
    </location>
</feature>
<dbReference type="PANTHER" id="PTHR46484:SF1">
    <property type="entry name" value="SCHWANN CELL MYELIN PROTEIN-RELATED"/>
    <property type="match status" value="1"/>
</dbReference>
<keyword evidence="6" id="KW-1185">Reference proteome</keyword>
<keyword evidence="2" id="KW-0812">Transmembrane</keyword>
<feature type="chain" id="PRO_5043798269" evidence="3">
    <location>
        <begin position="30"/>
        <end position="282"/>
    </location>
</feature>
<accession>A0AAV6PTT7</accession>
<evidence type="ECO:0000313" key="6">
    <source>
        <dbReference type="Proteomes" id="UP000693946"/>
    </source>
</evidence>